<evidence type="ECO:0000256" key="6">
    <source>
        <dbReference type="ARBA" id="ARBA00023136"/>
    </source>
</evidence>
<dbReference type="InterPro" id="IPR017452">
    <property type="entry name" value="GPCR_Rhodpsn_7TM"/>
</dbReference>
<dbReference type="Gene3D" id="1.20.1070.10">
    <property type="entry name" value="Rhodopsin 7-helix transmembrane proteins"/>
    <property type="match status" value="1"/>
</dbReference>
<dbReference type="PRINTS" id="PR00237">
    <property type="entry name" value="GPCRRHODOPSN"/>
</dbReference>
<keyword evidence="6 9" id="KW-0472">Membrane</keyword>
<dbReference type="PANTHER" id="PTHR24243:SF208">
    <property type="entry name" value="PYROKININ-1 RECEPTOR"/>
    <property type="match status" value="1"/>
</dbReference>
<accession>A0A835GMV8</accession>
<keyword evidence="4 9" id="KW-1133">Transmembrane helix</keyword>
<evidence type="ECO:0000256" key="8">
    <source>
        <dbReference type="ARBA" id="ARBA00023224"/>
    </source>
</evidence>
<feature type="transmembrane region" description="Helical" evidence="9">
    <location>
        <begin position="141"/>
        <end position="159"/>
    </location>
</feature>
<name>A0A835GMV8_SPOEX</name>
<evidence type="ECO:0000259" key="10">
    <source>
        <dbReference type="PROSITE" id="PS50262"/>
    </source>
</evidence>
<dbReference type="GO" id="GO:0016020">
    <property type="term" value="C:membrane"/>
    <property type="evidence" value="ECO:0007669"/>
    <property type="project" value="UniProtKB-SubCell"/>
</dbReference>
<feature type="transmembrane region" description="Helical" evidence="9">
    <location>
        <begin position="224"/>
        <end position="248"/>
    </location>
</feature>
<feature type="transmembrane region" description="Helical" evidence="9">
    <location>
        <begin position="180"/>
        <end position="198"/>
    </location>
</feature>
<feature type="transmembrane region" description="Helical" evidence="9">
    <location>
        <begin position="278"/>
        <end position="299"/>
    </location>
</feature>
<comment type="similarity">
    <text evidence="2">Belongs to the G-protein coupled receptor 1 family.</text>
</comment>
<organism evidence="11 12">
    <name type="scientific">Spodoptera exigua</name>
    <name type="common">Beet armyworm</name>
    <name type="synonym">Noctua fulgens</name>
    <dbReference type="NCBI Taxonomy" id="7107"/>
    <lineage>
        <taxon>Eukaryota</taxon>
        <taxon>Metazoa</taxon>
        <taxon>Ecdysozoa</taxon>
        <taxon>Arthropoda</taxon>
        <taxon>Hexapoda</taxon>
        <taxon>Insecta</taxon>
        <taxon>Pterygota</taxon>
        <taxon>Neoptera</taxon>
        <taxon>Endopterygota</taxon>
        <taxon>Lepidoptera</taxon>
        <taxon>Glossata</taxon>
        <taxon>Ditrysia</taxon>
        <taxon>Noctuoidea</taxon>
        <taxon>Noctuidae</taxon>
        <taxon>Amphipyrinae</taxon>
        <taxon>Spodoptera</taxon>
    </lineage>
</organism>
<evidence type="ECO:0000256" key="4">
    <source>
        <dbReference type="ARBA" id="ARBA00022989"/>
    </source>
</evidence>
<comment type="caution">
    <text evidence="11">The sequence shown here is derived from an EMBL/GenBank/DDBJ whole genome shotgun (WGS) entry which is preliminary data.</text>
</comment>
<evidence type="ECO:0000256" key="3">
    <source>
        <dbReference type="ARBA" id="ARBA00022692"/>
    </source>
</evidence>
<keyword evidence="8" id="KW-0807">Transducer</keyword>
<feature type="transmembrane region" description="Helical" evidence="9">
    <location>
        <begin position="63"/>
        <end position="89"/>
    </location>
</feature>
<comment type="subcellular location">
    <subcellularLocation>
        <location evidence="1">Membrane</location>
        <topology evidence="1">Multi-pass membrane protein</topology>
    </subcellularLocation>
</comment>
<dbReference type="PANTHER" id="PTHR24243">
    <property type="entry name" value="G-PROTEIN COUPLED RECEPTOR"/>
    <property type="match status" value="1"/>
</dbReference>
<gene>
    <name evidence="11" type="ORF">HW555_003995</name>
</gene>
<keyword evidence="7" id="KW-0675">Receptor</keyword>
<keyword evidence="3 9" id="KW-0812">Transmembrane</keyword>
<dbReference type="GO" id="GO:0004930">
    <property type="term" value="F:G protein-coupled receptor activity"/>
    <property type="evidence" value="ECO:0007669"/>
    <property type="project" value="UniProtKB-KW"/>
</dbReference>
<evidence type="ECO:0000256" key="2">
    <source>
        <dbReference type="ARBA" id="ARBA00010663"/>
    </source>
</evidence>
<evidence type="ECO:0000313" key="11">
    <source>
        <dbReference type="EMBL" id="KAF9419495.1"/>
    </source>
</evidence>
<reference evidence="11" key="1">
    <citation type="submission" date="2020-08" db="EMBL/GenBank/DDBJ databases">
        <title>Spodoptera exigua strain:BAW_Kor-Di-RS1 Genome sequencing and assembly.</title>
        <authorList>
            <person name="Kim J."/>
            <person name="Nam H.Y."/>
            <person name="Kwon M."/>
            <person name="Choi J.H."/>
            <person name="Cho S.R."/>
            <person name="Kim G.-H."/>
        </authorList>
    </citation>
    <scope>NUCLEOTIDE SEQUENCE</scope>
    <source>
        <strain evidence="11">BAW_Kor-Di-RS1</strain>
        <tissue evidence="11">Whole-body</tissue>
    </source>
</reference>
<dbReference type="EMBL" id="JACKWZ010000042">
    <property type="protein sequence ID" value="KAF9419495.1"/>
    <property type="molecule type" value="Genomic_DNA"/>
</dbReference>
<feature type="transmembrane region" description="Helical" evidence="9">
    <location>
        <begin position="101"/>
        <end position="121"/>
    </location>
</feature>
<evidence type="ECO:0000256" key="5">
    <source>
        <dbReference type="ARBA" id="ARBA00023040"/>
    </source>
</evidence>
<evidence type="ECO:0000256" key="1">
    <source>
        <dbReference type="ARBA" id="ARBA00004141"/>
    </source>
</evidence>
<protein>
    <recommendedName>
        <fullName evidence="10">G-protein coupled receptors family 1 profile domain-containing protein</fullName>
    </recommendedName>
</protein>
<dbReference type="SUPFAM" id="SSF81321">
    <property type="entry name" value="Family A G protein-coupled receptor-like"/>
    <property type="match status" value="1"/>
</dbReference>
<dbReference type="PROSITE" id="PS50262">
    <property type="entry name" value="G_PROTEIN_RECEP_F1_2"/>
    <property type="match status" value="1"/>
</dbReference>
<dbReference type="Pfam" id="PF00001">
    <property type="entry name" value="7tm_1"/>
    <property type="match status" value="1"/>
</dbReference>
<dbReference type="Proteomes" id="UP000648187">
    <property type="component" value="Unassembled WGS sequence"/>
</dbReference>
<feature type="transmembrane region" description="Helical" evidence="9">
    <location>
        <begin position="319"/>
        <end position="339"/>
    </location>
</feature>
<keyword evidence="5" id="KW-0297">G-protein coupled receptor</keyword>
<proteinExistence type="inferred from homology"/>
<dbReference type="AlphaFoldDB" id="A0A835GMV8"/>
<dbReference type="InterPro" id="IPR000276">
    <property type="entry name" value="GPCR_Rhodpsn"/>
</dbReference>
<evidence type="ECO:0000256" key="7">
    <source>
        <dbReference type="ARBA" id="ARBA00023170"/>
    </source>
</evidence>
<keyword evidence="12" id="KW-1185">Reference proteome</keyword>
<feature type="domain" description="G-protein coupled receptors family 1 profile" evidence="10">
    <location>
        <begin position="80"/>
        <end position="336"/>
    </location>
</feature>
<evidence type="ECO:0000256" key="9">
    <source>
        <dbReference type="SAM" id="Phobius"/>
    </source>
</evidence>
<sequence length="441" mass="50422">MHLDVELVNKSNEIEIIKMDESDFDDLDTKAISNWSQDYLEQLDTSQHNFPNTLWHVKPPLEIALKLSAMLVISITGIFLNSIILTILLRNKWLWTASNYLVGNLAMTDLLTLLICPWFMLVRDFYQQYVLRNFGCRFEGFLQASFLLAGVCAVLLVSYDRLAAAALSAETRVTIKVAPYLIVASWLASMTVSLPWAVKREFVERPWKNYLEMYCVEDTRVLGIYWHFLLMLLVWAPLGVMVVTYGTIMWRLEWSVRELAARGGGQSIARARTRTLRITACVLLVSLICRIPFTALIYWRNNLAPQINSADGGFQIMWFAANYLMYLNCAINPLIYGFTNAKFRKAMDRTPGIACFKFGSWCCLCDVPTKKRDQAQEKNTEKIFVIAHSPKPHKKISKAIKNILHIKKDTLDFSIKVDEATTKPTKITPVKTEPVLENGKI</sequence>
<evidence type="ECO:0000313" key="12">
    <source>
        <dbReference type="Proteomes" id="UP000648187"/>
    </source>
</evidence>